<protein>
    <recommendedName>
        <fullName evidence="3">Glycosyltransferase</fullName>
    </recommendedName>
</protein>
<dbReference type="SUPFAM" id="SSF53448">
    <property type="entry name" value="Nucleotide-diphospho-sugar transferases"/>
    <property type="match status" value="1"/>
</dbReference>
<dbReference type="PANTHER" id="PTHR36529:SF1">
    <property type="entry name" value="GLYCOSYLTRANSFERASE"/>
    <property type="match status" value="1"/>
</dbReference>
<dbReference type="InterPro" id="IPR029044">
    <property type="entry name" value="Nucleotide-diphossugar_trans"/>
</dbReference>
<dbReference type="Proteomes" id="UP000680865">
    <property type="component" value="Unassembled WGS sequence"/>
</dbReference>
<sequence length="101" mass="11162">MTRFFRCAAATRSVHRRDDFLMITVDSPDLTPQLVRDAYDLLRNFDVVIGATTDGGWYAFGLREPVHATDLDTNADSSALTLAALRLGLRVALLPTLPANR</sequence>
<proteinExistence type="predicted"/>
<evidence type="ECO:0000313" key="2">
    <source>
        <dbReference type="Proteomes" id="UP000680865"/>
    </source>
</evidence>
<name>A0A919VRQ5_9ACTN</name>
<dbReference type="Pfam" id="PF09837">
    <property type="entry name" value="DUF2064"/>
    <property type="match status" value="1"/>
</dbReference>
<reference evidence="1" key="1">
    <citation type="submission" date="2021-03" db="EMBL/GenBank/DDBJ databases">
        <title>Whole genome shotgun sequence of Actinoplanes consettensis NBRC 14913.</title>
        <authorList>
            <person name="Komaki H."/>
            <person name="Tamura T."/>
        </authorList>
    </citation>
    <scope>NUCLEOTIDE SEQUENCE</scope>
    <source>
        <strain evidence="1">NBRC 14913</strain>
    </source>
</reference>
<evidence type="ECO:0008006" key="3">
    <source>
        <dbReference type="Google" id="ProtNLM"/>
    </source>
</evidence>
<dbReference type="InterPro" id="IPR018641">
    <property type="entry name" value="Trfase_1_rSAM/seldom-assoc"/>
</dbReference>
<dbReference type="PANTHER" id="PTHR36529">
    <property type="entry name" value="SLL1095 PROTEIN"/>
    <property type="match status" value="1"/>
</dbReference>
<dbReference type="AlphaFoldDB" id="A0A919VRQ5"/>
<keyword evidence="2" id="KW-1185">Reference proteome</keyword>
<evidence type="ECO:0000313" key="1">
    <source>
        <dbReference type="EMBL" id="GIM73392.1"/>
    </source>
</evidence>
<dbReference type="Gene3D" id="3.90.550.10">
    <property type="entry name" value="Spore Coat Polysaccharide Biosynthesis Protein SpsA, Chain A"/>
    <property type="match status" value="1"/>
</dbReference>
<organism evidence="1 2">
    <name type="scientific">Winogradskya consettensis</name>
    <dbReference type="NCBI Taxonomy" id="113560"/>
    <lineage>
        <taxon>Bacteria</taxon>
        <taxon>Bacillati</taxon>
        <taxon>Actinomycetota</taxon>
        <taxon>Actinomycetes</taxon>
        <taxon>Micromonosporales</taxon>
        <taxon>Micromonosporaceae</taxon>
        <taxon>Winogradskya</taxon>
    </lineage>
</organism>
<dbReference type="RefSeq" id="WP_212998284.1">
    <property type="nucleotide sequence ID" value="NZ_BAAATW010000023.1"/>
</dbReference>
<accession>A0A919VRQ5</accession>
<dbReference type="EMBL" id="BOQP01000017">
    <property type="protein sequence ID" value="GIM73392.1"/>
    <property type="molecule type" value="Genomic_DNA"/>
</dbReference>
<comment type="caution">
    <text evidence="1">The sequence shown here is derived from an EMBL/GenBank/DDBJ whole genome shotgun (WGS) entry which is preliminary data.</text>
</comment>
<gene>
    <name evidence="1" type="ORF">Aco04nite_35020</name>
</gene>